<organism evidence="11 12">
    <name type="scientific">Asticcacaulis excentricus</name>
    <dbReference type="NCBI Taxonomy" id="78587"/>
    <lineage>
        <taxon>Bacteria</taxon>
        <taxon>Pseudomonadati</taxon>
        <taxon>Pseudomonadota</taxon>
        <taxon>Alphaproteobacteria</taxon>
        <taxon>Caulobacterales</taxon>
        <taxon>Caulobacteraceae</taxon>
        <taxon>Asticcacaulis</taxon>
    </lineage>
</organism>
<evidence type="ECO:0000256" key="6">
    <source>
        <dbReference type="ARBA" id="ARBA00022676"/>
    </source>
</evidence>
<dbReference type="GO" id="GO:0003825">
    <property type="term" value="F:alpha,alpha-trehalose-phosphate synthase (UDP-forming) activity"/>
    <property type="evidence" value="ECO:0007669"/>
    <property type="project" value="UniProtKB-UniRule"/>
</dbReference>
<comment type="pathway">
    <text evidence="1 9">Glycan biosynthesis; trehalose biosynthesis.</text>
</comment>
<protein>
    <recommendedName>
        <fullName evidence="5 9">Trehalose-6-phosphate synthase</fullName>
        <ecNumber evidence="4 9">2.4.1.15</ecNumber>
    </recommendedName>
    <alternativeName>
        <fullName evidence="9">Osmoregulatory trehalose synthesis protein A</fullName>
    </alternativeName>
    <alternativeName>
        <fullName evidence="9">UDP-glucose-glucosephosphate glucosyltransferase</fullName>
    </alternativeName>
</protein>
<evidence type="ECO:0000256" key="2">
    <source>
        <dbReference type="ARBA" id="ARBA00008799"/>
    </source>
</evidence>
<feature type="region of interest" description="Disordered" evidence="10">
    <location>
        <begin position="457"/>
        <end position="483"/>
    </location>
</feature>
<dbReference type="OrthoDB" id="9815690at2"/>
<comment type="subunit">
    <text evidence="3 9">Homotetramer.</text>
</comment>
<dbReference type="InterPro" id="IPR001830">
    <property type="entry name" value="Glyco_trans_20"/>
</dbReference>
<dbReference type="SUPFAM" id="SSF53756">
    <property type="entry name" value="UDP-Glycosyltransferase/glycogen phosphorylase"/>
    <property type="match status" value="1"/>
</dbReference>
<dbReference type="GO" id="GO:0005992">
    <property type="term" value="P:trehalose biosynthetic process"/>
    <property type="evidence" value="ECO:0007669"/>
    <property type="project" value="UniProtKB-UniRule"/>
</dbReference>
<evidence type="ECO:0000256" key="10">
    <source>
        <dbReference type="SAM" id="MobiDB-lite"/>
    </source>
</evidence>
<evidence type="ECO:0000256" key="4">
    <source>
        <dbReference type="ARBA" id="ARBA00012538"/>
    </source>
</evidence>
<dbReference type="CDD" id="cd03788">
    <property type="entry name" value="GT20_TPS"/>
    <property type="match status" value="1"/>
</dbReference>
<name>A0A3G9G7E4_9CAUL</name>
<dbReference type="InterPro" id="IPR012766">
    <property type="entry name" value="Trehalose_OtsA"/>
</dbReference>
<dbReference type="Pfam" id="PF00982">
    <property type="entry name" value="Glyco_transf_20"/>
    <property type="match status" value="1"/>
</dbReference>
<reference evidence="12" key="1">
    <citation type="journal article" date="2017" name="Biotechnol. Biofuels">
        <title>Evaluation of environmental bacterial communities as a factor affecting the growth of duckweed Lemna minor.</title>
        <authorList>
            <person name="Ishizawa H."/>
            <person name="Kuroda M."/>
            <person name="Morikawa M."/>
            <person name="Ike M."/>
        </authorList>
    </citation>
    <scope>NUCLEOTIDE SEQUENCE [LARGE SCALE GENOMIC DNA]</scope>
    <source>
        <strain evidence="12">M6</strain>
    </source>
</reference>
<dbReference type="AlphaFoldDB" id="A0A3G9G7E4"/>
<dbReference type="RefSeq" id="WP_126423531.1">
    <property type="nucleotide sequence ID" value="NZ_AP018828.1"/>
</dbReference>
<evidence type="ECO:0000256" key="3">
    <source>
        <dbReference type="ARBA" id="ARBA00011881"/>
    </source>
</evidence>
<dbReference type="PANTHER" id="PTHR10788:SF106">
    <property type="entry name" value="BCDNA.GH08860"/>
    <property type="match status" value="1"/>
</dbReference>
<evidence type="ECO:0000313" key="12">
    <source>
        <dbReference type="Proteomes" id="UP000278756"/>
    </source>
</evidence>
<evidence type="ECO:0000256" key="8">
    <source>
        <dbReference type="ARBA" id="ARBA00048039"/>
    </source>
</evidence>
<keyword evidence="6 9" id="KW-0328">Glycosyltransferase</keyword>
<dbReference type="PANTHER" id="PTHR10788">
    <property type="entry name" value="TREHALOSE-6-PHOSPHATE SYNTHASE"/>
    <property type="match status" value="1"/>
</dbReference>
<dbReference type="EMBL" id="AP018828">
    <property type="protein sequence ID" value="BBF81895.1"/>
    <property type="molecule type" value="Genomic_DNA"/>
</dbReference>
<dbReference type="UniPathway" id="UPA00299"/>
<comment type="function">
    <text evidence="9">Probably involved in the osmoprotection via the biosynthesis of trehalose. Catalyzes the transfer of glucose from UDP-alpha-D-glucose (UDP-Glc) to D-glucose 6-phosphate (Glc-6-P) to form trehalose-6-phosphate. Acts with retention of the anomeric configuration of the UDP-sugar donor.</text>
</comment>
<accession>A0A3G9G7E4</accession>
<dbReference type="Gene3D" id="3.40.50.2000">
    <property type="entry name" value="Glycogen Phosphorylase B"/>
    <property type="match status" value="2"/>
</dbReference>
<evidence type="ECO:0000256" key="1">
    <source>
        <dbReference type="ARBA" id="ARBA00005199"/>
    </source>
</evidence>
<dbReference type="EC" id="2.4.1.15" evidence="4 9"/>
<evidence type="ECO:0000256" key="7">
    <source>
        <dbReference type="ARBA" id="ARBA00022679"/>
    </source>
</evidence>
<evidence type="ECO:0000256" key="9">
    <source>
        <dbReference type="RuleBase" id="RU362045"/>
    </source>
</evidence>
<dbReference type="NCBIfam" id="TIGR02400">
    <property type="entry name" value="trehalose_OtsA"/>
    <property type="match status" value="1"/>
</dbReference>
<dbReference type="Proteomes" id="UP000278756">
    <property type="component" value="Chromosome 2"/>
</dbReference>
<comment type="catalytic activity">
    <reaction evidence="8 9">
        <text>D-glucose 6-phosphate + UDP-alpha-D-glucose = alpha,alpha-trehalose 6-phosphate + UDP + H(+)</text>
        <dbReference type="Rhea" id="RHEA:18889"/>
        <dbReference type="ChEBI" id="CHEBI:15378"/>
        <dbReference type="ChEBI" id="CHEBI:58223"/>
        <dbReference type="ChEBI" id="CHEBI:58429"/>
        <dbReference type="ChEBI" id="CHEBI:58885"/>
        <dbReference type="ChEBI" id="CHEBI:61548"/>
        <dbReference type="EC" id="2.4.1.15"/>
    </reaction>
</comment>
<proteinExistence type="inferred from homology"/>
<evidence type="ECO:0000313" key="11">
    <source>
        <dbReference type="EMBL" id="BBF81895.1"/>
    </source>
</evidence>
<evidence type="ECO:0000256" key="5">
    <source>
        <dbReference type="ARBA" id="ARBA00018539"/>
    </source>
</evidence>
<keyword evidence="7 9" id="KW-0808">Transferase</keyword>
<gene>
    <name evidence="11" type="ORF">EM6_2511</name>
</gene>
<sequence>MGRLIVVSNRVNPPSDASVGTQGGLAMALSAALREENGIWFGWSGQTTEAFTGHLSIQKIGGVTVALTDLEAQDVQEYYNGYANRTLWPLFHYRTDLVAFERSFDEGYLRVNHRFADTLFPLVEKEDLLWVQDYHLLPLASMLRKHGVSNRIGFFLHIPWPAMRVFQTLPKHRELVETLFDYDLLGFQTEDSLNAFQEYVVHAAEGERLPDGRLRAFGKTIRAGAFPIGIDSEDFTAAATSDKALAFYNLMRNSQAGRKMITGVDRLDYSKGLEERFLAYEQFLNNHPRMEGEVFLMQIATATREEVNTYQELRARLDSLSGRINGEHATIDWVPVRYVNRAYRRDELAGIYRASHVGLVTPLRDGMNLVAKEFVAAQDERDPGVLILSEFAGAAAQMQAALIVNPFDRQAMAEAIAEAVHMPLKERRQRHEDLMRGVMAEDVVWWRNDFVAKLKGEGEVTPDGDTFPDGQSDDRVVTLPVAS</sequence>
<comment type="similarity">
    <text evidence="2 9">Belongs to the glycosyltransferase 20 family.</text>
</comment>
<reference evidence="12" key="2">
    <citation type="journal article" date="2017" name="Plant Physiol. Biochem.">
        <title>Differential oxidative and antioxidative response of duckweed Lemna minor toward plant growth promoting/inhibiting bacteria.</title>
        <authorList>
            <person name="Ishizawa H."/>
            <person name="Kuroda M."/>
            <person name="Morikawa M."/>
            <person name="Ike M."/>
        </authorList>
    </citation>
    <scope>NUCLEOTIDE SEQUENCE [LARGE SCALE GENOMIC DNA]</scope>
    <source>
        <strain evidence="12">M6</strain>
    </source>
</reference>